<dbReference type="PANTHER" id="PTHR15140:SF33">
    <property type="entry name" value="LATE BLIGHT RESISTANCE PROTEIN HOMOLOG R1A-3 ISOFORM X1"/>
    <property type="match status" value="1"/>
</dbReference>
<accession>A0AAW2UZV1</accession>
<dbReference type="Gene3D" id="3.80.10.10">
    <property type="entry name" value="Ribonuclease Inhibitor"/>
    <property type="match status" value="1"/>
</dbReference>
<dbReference type="SUPFAM" id="SSF52058">
    <property type="entry name" value="L domain-like"/>
    <property type="match status" value="1"/>
</dbReference>
<name>A0AAW2UZV1_9LAMI</name>
<dbReference type="InterPro" id="IPR032675">
    <property type="entry name" value="LRR_dom_sf"/>
</dbReference>
<dbReference type="AlphaFoldDB" id="A0AAW2UZV1"/>
<protein>
    <submittedName>
        <fullName evidence="1">Late blight resistance proteinR1B-8</fullName>
    </submittedName>
</protein>
<comment type="caution">
    <text evidence="1">The sequence shown here is derived from an EMBL/GenBank/DDBJ whole genome shotgun (WGS) entry which is preliminary data.</text>
</comment>
<organism evidence="1">
    <name type="scientific">Sesamum latifolium</name>
    <dbReference type="NCBI Taxonomy" id="2727402"/>
    <lineage>
        <taxon>Eukaryota</taxon>
        <taxon>Viridiplantae</taxon>
        <taxon>Streptophyta</taxon>
        <taxon>Embryophyta</taxon>
        <taxon>Tracheophyta</taxon>
        <taxon>Spermatophyta</taxon>
        <taxon>Magnoliopsida</taxon>
        <taxon>eudicotyledons</taxon>
        <taxon>Gunneridae</taxon>
        <taxon>Pentapetalae</taxon>
        <taxon>asterids</taxon>
        <taxon>lamiids</taxon>
        <taxon>Lamiales</taxon>
        <taxon>Pedaliaceae</taxon>
        <taxon>Sesamum</taxon>
    </lineage>
</organism>
<dbReference type="EMBL" id="JACGWN010000011">
    <property type="protein sequence ID" value="KAL0421982.1"/>
    <property type="molecule type" value="Genomic_DNA"/>
</dbReference>
<reference evidence="1" key="1">
    <citation type="submission" date="2020-06" db="EMBL/GenBank/DDBJ databases">
        <authorList>
            <person name="Li T."/>
            <person name="Hu X."/>
            <person name="Zhang T."/>
            <person name="Song X."/>
            <person name="Zhang H."/>
            <person name="Dai N."/>
            <person name="Sheng W."/>
            <person name="Hou X."/>
            <person name="Wei L."/>
        </authorList>
    </citation>
    <scope>NUCLEOTIDE SEQUENCE</scope>
    <source>
        <strain evidence="1">KEN1</strain>
        <tissue evidence="1">Leaf</tissue>
    </source>
</reference>
<proteinExistence type="predicted"/>
<sequence length="337" mass="38421">MSLAHSFLLTGAGNPEILSPAGISTAKLLRVLDILGIGFGRFAEEILQLINLRYLALSTSELPSSISGLWNLQILIVQAFTLSSWPRAVMPEILGIAQLEHIKLKGFYVWYDDKYFEHFVVQDQLQSLSTIAISQLTNRVLRTIPNLDKLGILGDEELGHVRDVSRLHKLHTLKCTSLKRMDRGNLLSSLIFPHSLKKLTLRDCGILDSEMNRICKLPNLEILKLQGCGFESLRWEPDEGDQFYRLRFWLMENLNLKYWAADESHFPILRQLVILRCLDLKAIPLAIGEIPTLQVIEVHNCRPSVMDSARMIQEQQLELGNDGLEVRFGTTWLKRKP</sequence>
<gene>
    <name evidence="1" type="ORF">Slati_3221100</name>
</gene>
<evidence type="ECO:0000313" key="1">
    <source>
        <dbReference type="EMBL" id="KAL0421982.1"/>
    </source>
</evidence>
<dbReference type="PANTHER" id="PTHR15140">
    <property type="entry name" value="TUBULIN-SPECIFIC CHAPERONE E"/>
    <property type="match status" value="1"/>
</dbReference>
<reference evidence="1" key="2">
    <citation type="journal article" date="2024" name="Plant">
        <title>Genomic evolution and insights into agronomic trait innovations of Sesamum species.</title>
        <authorList>
            <person name="Miao H."/>
            <person name="Wang L."/>
            <person name="Qu L."/>
            <person name="Liu H."/>
            <person name="Sun Y."/>
            <person name="Le M."/>
            <person name="Wang Q."/>
            <person name="Wei S."/>
            <person name="Zheng Y."/>
            <person name="Lin W."/>
            <person name="Duan Y."/>
            <person name="Cao H."/>
            <person name="Xiong S."/>
            <person name="Wang X."/>
            <person name="Wei L."/>
            <person name="Li C."/>
            <person name="Ma Q."/>
            <person name="Ju M."/>
            <person name="Zhao R."/>
            <person name="Li G."/>
            <person name="Mu C."/>
            <person name="Tian Q."/>
            <person name="Mei H."/>
            <person name="Zhang T."/>
            <person name="Gao T."/>
            <person name="Zhang H."/>
        </authorList>
    </citation>
    <scope>NUCLEOTIDE SEQUENCE</scope>
    <source>
        <strain evidence="1">KEN1</strain>
    </source>
</reference>